<sequence length="74" mass="7543">MPAASRRPPPAASAPGASGLRMRLPWWALVLPVLSFAALLALISGSSEASAAEAFHSGPVALLEILARLVGVRA</sequence>
<keyword evidence="2" id="KW-1185">Reference proteome</keyword>
<evidence type="ECO:0000313" key="1">
    <source>
        <dbReference type="EMBL" id="KPC59810.1"/>
    </source>
</evidence>
<dbReference type="Proteomes" id="UP000037982">
    <property type="component" value="Unassembled WGS sequence"/>
</dbReference>
<proteinExistence type="predicted"/>
<reference evidence="2" key="1">
    <citation type="submission" date="2015-07" db="EMBL/GenBank/DDBJ databases">
        <authorList>
            <person name="Ju K.-S."/>
            <person name="Doroghazi J.R."/>
            <person name="Metcalf W.W."/>
        </authorList>
    </citation>
    <scope>NUCLEOTIDE SEQUENCE [LARGE SCALE GENOMIC DNA]</scope>
    <source>
        <strain evidence="2">NRRL ISP-5002</strain>
    </source>
</reference>
<gene>
    <name evidence="1" type="ORF">ADL29_32750</name>
</gene>
<protein>
    <submittedName>
        <fullName evidence="1">Uncharacterized protein</fullName>
    </submittedName>
</protein>
<accession>A0A0N0GWG7</accession>
<name>A0A0N0GWG7_9ACTN</name>
<dbReference type="EMBL" id="LGKG01000173">
    <property type="protein sequence ID" value="KPC59810.1"/>
    <property type="molecule type" value="Genomic_DNA"/>
</dbReference>
<evidence type="ECO:0000313" key="2">
    <source>
        <dbReference type="Proteomes" id="UP000037982"/>
    </source>
</evidence>
<dbReference type="PATRIC" id="fig|66876.3.peg.7221"/>
<dbReference type="RefSeq" id="WP_053927163.1">
    <property type="nucleotide sequence ID" value="NZ_LGKG01000173.1"/>
</dbReference>
<comment type="caution">
    <text evidence="1">The sequence shown here is derived from an EMBL/GenBank/DDBJ whole genome shotgun (WGS) entry which is preliminary data.</text>
</comment>
<organism evidence="1 2">
    <name type="scientific">Streptomyces chattanoogensis</name>
    <dbReference type="NCBI Taxonomy" id="66876"/>
    <lineage>
        <taxon>Bacteria</taxon>
        <taxon>Bacillati</taxon>
        <taxon>Actinomycetota</taxon>
        <taxon>Actinomycetes</taxon>
        <taxon>Kitasatosporales</taxon>
        <taxon>Streptomycetaceae</taxon>
        <taxon>Streptomyces</taxon>
    </lineage>
</organism>
<dbReference type="AlphaFoldDB" id="A0A0N0GWG7"/>